<dbReference type="GO" id="GO:0045004">
    <property type="term" value="P:DNA replication proofreading"/>
    <property type="evidence" value="ECO:0007669"/>
    <property type="project" value="TreeGrafter"/>
</dbReference>
<keyword evidence="2" id="KW-0540">Nuclease</keyword>
<dbReference type="PANTHER" id="PTHR30231:SF41">
    <property type="entry name" value="DNA POLYMERASE III SUBUNIT EPSILON"/>
    <property type="match status" value="1"/>
</dbReference>
<organism evidence="2 3">
    <name type="scientific">candidate division WWE3 bacterium GW2011_GWB1_41_6</name>
    <dbReference type="NCBI Taxonomy" id="1619112"/>
    <lineage>
        <taxon>Bacteria</taxon>
        <taxon>Katanobacteria</taxon>
    </lineage>
</organism>
<evidence type="ECO:0000313" key="2">
    <source>
        <dbReference type="EMBL" id="KKS15804.1"/>
    </source>
</evidence>
<dbReference type="GO" id="GO:0008408">
    <property type="term" value="F:3'-5' exonuclease activity"/>
    <property type="evidence" value="ECO:0007669"/>
    <property type="project" value="TreeGrafter"/>
</dbReference>
<dbReference type="GO" id="GO:0003676">
    <property type="term" value="F:nucleic acid binding"/>
    <property type="evidence" value="ECO:0007669"/>
    <property type="project" value="InterPro"/>
</dbReference>
<protein>
    <submittedName>
        <fullName evidence="2">Exonuclease RNase T and DNA polymerase III</fullName>
    </submittedName>
</protein>
<dbReference type="InterPro" id="IPR012337">
    <property type="entry name" value="RNaseH-like_sf"/>
</dbReference>
<name>A0A0G0WSS0_UNCKA</name>
<keyword evidence="2" id="KW-0269">Exonuclease</keyword>
<accession>A0A0G0WSS0</accession>
<dbReference type="PANTHER" id="PTHR30231">
    <property type="entry name" value="DNA POLYMERASE III SUBUNIT EPSILON"/>
    <property type="match status" value="1"/>
</dbReference>
<dbReference type="CDD" id="cd06127">
    <property type="entry name" value="DEDDh"/>
    <property type="match status" value="1"/>
</dbReference>
<dbReference type="Gene3D" id="3.30.420.10">
    <property type="entry name" value="Ribonuclease H-like superfamily/Ribonuclease H"/>
    <property type="match status" value="1"/>
</dbReference>
<dbReference type="AlphaFoldDB" id="A0A0G0WSS0"/>
<dbReference type="GO" id="GO:0005829">
    <property type="term" value="C:cytosol"/>
    <property type="evidence" value="ECO:0007669"/>
    <property type="project" value="TreeGrafter"/>
</dbReference>
<proteinExistence type="predicted"/>
<dbReference type="SUPFAM" id="SSF53098">
    <property type="entry name" value="Ribonuclease H-like"/>
    <property type="match status" value="1"/>
</dbReference>
<feature type="domain" description="Exonuclease" evidence="1">
    <location>
        <begin position="11"/>
        <end position="184"/>
    </location>
</feature>
<evidence type="ECO:0000313" key="3">
    <source>
        <dbReference type="Proteomes" id="UP000034163"/>
    </source>
</evidence>
<gene>
    <name evidence="2" type="ORF">UU72_C0033G0004</name>
</gene>
<evidence type="ECO:0000259" key="1">
    <source>
        <dbReference type="SMART" id="SM00479"/>
    </source>
</evidence>
<reference evidence="2 3" key="1">
    <citation type="journal article" date="2015" name="Nature">
        <title>rRNA introns, odd ribosomes, and small enigmatic genomes across a large radiation of phyla.</title>
        <authorList>
            <person name="Brown C.T."/>
            <person name="Hug L.A."/>
            <person name="Thomas B.C."/>
            <person name="Sharon I."/>
            <person name="Castelle C.J."/>
            <person name="Singh A."/>
            <person name="Wilkins M.J."/>
            <person name="Williams K.H."/>
            <person name="Banfield J.F."/>
        </authorList>
    </citation>
    <scope>NUCLEOTIDE SEQUENCE [LARGE SCALE GENOMIC DNA]</scope>
</reference>
<dbReference type="Pfam" id="PF00929">
    <property type="entry name" value="RNase_T"/>
    <property type="match status" value="1"/>
</dbReference>
<dbReference type="SMART" id="SM00479">
    <property type="entry name" value="EXOIII"/>
    <property type="match status" value="1"/>
</dbReference>
<comment type="caution">
    <text evidence="2">The sequence shown here is derived from an EMBL/GenBank/DDBJ whole genome shotgun (WGS) entry which is preliminary data.</text>
</comment>
<dbReference type="Proteomes" id="UP000034163">
    <property type="component" value="Unassembled WGS sequence"/>
</dbReference>
<dbReference type="InterPro" id="IPR013520">
    <property type="entry name" value="Ribonucl_H"/>
</dbReference>
<sequence length="184" mass="20936">MEITPNFKNRNIAITDLETTGLDPLKHEIVEIGLVLVKQPDLQIIYKLDIKVKPESISTADPKALELNGYSEVEWRHAYKLQEAMKLYMEKVKDSIFCAHNVTFDLPFIKAACIKTGITGTLDYHCIDIPSLVWLKFRDSKLERMNLSSLAQFIGLKPEPNVHRAINGALLEYEVLKKIVLNDA</sequence>
<dbReference type="InterPro" id="IPR036397">
    <property type="entry name" value="RNaseH_sf"/>
</dbReference>
<keyword evidence="2" id="KW-0378">Hydrolase</keyword>
<dbReference type="EMBL" id="LCBS01000033">
    <property type="protein sequence ID" value="KKS15804.1"/>
    <property type="molecule type" value="Genomic_DNA"/>
</dbReference>